<dbReference type="AlphaFoldDB" id="A0A9P6T8V3"/>
<feature type="compositionally biased region" description="Basic residues" evidence="1">
    <location>
        <begin position="266"/>
        <end position="275"/>
    </location>
</feature>
<proteinExistence type="predicted"/>
<keyword evidence="3" id="KW-1185">Reference proteome</keyword>
<feature type="compositionally biased region" description="Basic and acidic residues" evidence="1">
    <location>
        <begin position="28"/>
        <end position="45"/>
    </location>
</feature>
<comment type="caution">
    <text evidence="2">The sequence shown here is derived from an EMBL/GenBank/DDBJ whole genome shotgun (WGS) entry which is preliminary data.</text>
</comment>
<protein>
    <submittedName>
        <fullName evidence="2">Uncharacterized protein</fullName>
    </submittedName>
</protein>
<sequence length="373" mass="41915">MYIHKTLFYGAIEDSLEFRVAGNYEGRATGDDENREQKESNETENKYQSLVIIHASEPLVSVRLTRSMGGYRSRHSAQQGHISTGTFWMTSSYDQVSLGSQVKNGSCSMTVEGQDPNEHTIPSHHRSEVHMITHDRGRTGQGVSNELNDKRTHESQVEVTMPIWRRRRGQRDRVASAWQVLRVLFFALLGHIAVVNGQAAVNLSPVIYLPEVQTACGYLEFLSQNYTNSLSKRANNKKDRFKTLFRKNEHSKKPPKVVRKTTPTKTRGKRRRSLNRRQNTSQTCHIKDIPADQEACLYSGTADPDNSAANAPFDPAIPNTYKPGYLSTSVKIAGSQCKAYREKNVIDTIRVVSLTAPLIYTVPPSSRSMGQTS</sequence>
<reference evidence="2" key="1">
    <citation type="submission" date="2013-11" db="EMBL/GenBank/DDBJ databases">
        <title>Genome sequence of the fusiform rust pathogen reveals effectors for host alternation and coevolution with pine.</title>
        <authorList>
            <consortium name="DOE Joint Genome Institute"/>
            <person name="Smith K."/>
            <person name="Pendleton A."/>
            <person name="Kubisiak T."/>
            <person name="Anderson C."/>
            <person name="Salamov A."/>
            <person name="Aerts A."/>
            <person name="Riley R."/>
            <person name="Clum A."/>
            <person name="Lindquist E."/>
            <person name="Ence D."/>
            <person name="Campbell M."/>
            <person name="Kronenberg Z."/>
            <person name="Feau N."/>
            <person name="Dhillon B."/>
            <person name="Hamelin R."/>
            <person name="Burleigh J."/>
            <person name="Smith J."/>
            <person name="Yandell M."/>
            <person name="Nelson C."/>
            <person name="Grigoriev I."/>
            <person name="Davis J."/>
        </authorList>
    </citation>
    <scope>NUCLEOTIDE SEQUENCE</scope>
    <source>
        <strain evidence="2">G11</strain>
    </source>
</reference>
<evidence type="ECO:0000313" key="3">
    <source>
        <dbReference type="Proteomes" id="UP000886653"/>
    </source>
</evidence>
<evidence type="ECO:0000313" key="2">
    <source>
        <dbReference type="EMBL" id="KAG0143512.1"/>
    </source>
</evidence>
<evidence type="ECO:0000256" key="1">
    <source>
        <dbReference type="SAM" id="MobiDB-lite"/>
    </source>
</evidence>
<feature type="region of interest" description="Disordered" evidence="1">
    <location>
        <begin position="246"/>
        <end position="281"/>
    </location>
</feature>
<accession>A0A9P6T8V3</accession>
<organism evidence="2 3">
    <name type="scientific">Cronartium quercuum f. sp. fusiforme G11</name>
    <dbReference type="NCBI Taxonomy" id="708437"/>
    <lineage>
        <taxon>Eukaryota</taxon>
        <taxon>Fungi</taxon>
        <taxon>Dikarya</taxon>
        <taxon>Basidiomycota</taxon>
        <taxon>Pucciniomycotina</taxon>
        <taxon>Pucciniomycetes</taxon>
        <taxon>Pucciniales</taxon>
        <taxon>Coleosporiaceae</taxon>
        <taxon>Cronartium</taxon>
    </lineage>
</organism>
<feature type="region of interest" description="Disordered" evidence="1">
    <location>
        <begin position="26"/>
        <end position="45"/>
    </location>
</feature>
<name>A0A9P6T8V3_9BASI</name>
<dbReference type="EMBL" id="MU167317">
    <property type="protein sequence ID" value="KAG0143512.1"/>
    <property type="molecule type" value="Genomic_DNA"/>
</dbReference>
<dbReference type="Proteomes" id="UP000886653">
    <property type="component" value="Unassembled WGS sequence"/>
</dbReference>
<gene>
    <name evidence="2" type="ORF">CROQUDRAFT_134936</name>
</gene>